<gene>
    <name evidence="2" type="ORF">GCM10010218_10130</name>
</gene>
<dbReference type="CDD" id="cd00093">
    <property type="entry name" value="HTH_XRE"/>
    <property type="match status" value="1"/>
</dbReference>
<proteinExistence type="predicted"/>
<dbReference type="InterPro" id="IPR001387">
    <property type="entry name" value="Cro/C1-type_HTH"/>
</dbReference>
<dbReference type="PANTHER" id="PTHR47691">
    <property type="entry name" value="REGULATOR-RELATED"/>
    <property type="match status" value="1"/>
</dbReference>
<accession>A0A919AZJ5</accession>
<reference evidence="2" key="2">
    <citation type="submission" date="2020-09" db="EMBL/GenBank/DDBJ databases">
        <authorList>
            <person name="Sun Q."/>
            <person name="Ohkuma M."/>
        </authorList>
    </citation>
    <scope>NUCLEOTIDE SEQUENCE</scope>
    <source>
        <strain evidence="2">JCM 4059</strain>
    </source>
</reference>
<dbReference type="Proteomes" id="UP000638313">
    <property type="component" value="Unassembled WGS sequence"/>
</dbReference>
<dbReference type="PANTHER" id="PTHR47691:SF3">
    <property type="entry name" value="HTH-TYPE TRANSCRIPTIONAL REGULATOR RV0890C-RELATED"/>
    <property type="match status" value="1"/>
</dbReference>
<dbReference type="Pfam" id="PF13560">
    <property type="entry name" value="HTH_31"/>
    <property type="match status" value="1"/>
</dbReference>
<evidence type="ECO:0000313" key="3">
    <source>
        <dbReference type="Proteomes" id="UP000638313"/>
    </source>
</evidence>
<dbReference type="GO" id="GO:0043531">
    <property type="term" value="F:ADP binding"/>
    <property type="evidence" value="ECO:0007669"/>
    <property type="project" value="InterPro"/>
</dbReference>
<dbReference type="AlphaFoldDB" id="A0A919AZJ5"/>
<dbReference type="InterPro" id="IPR027417">
    <property type="entry name" value="P-loop_NTPase"/>
</dbReference>
<dbReference type="InterPro" id="IPR002182">
    <property type="entry name" value="NB-ARC"/>
</dbReference>
<dbReference type="Gene3D" id="3.40.50.300">
    <property type="entry name" value="P-loop containing nucleotide triphosphate hydrolases"/>
    <property type="match status" value="1"/>
</dbReference>
<evidence type="ECO:0000313" key="2">
    <source>
        <dbReference type="EMBL" id="GHF30802.1"/>
    </source>
</evidence>
<feature type="domain" description="HTH cro/C1-type" evidence="1">
    <location>
        <begin position="16"/>
        <end position="64"/>
    </location>
</feature>
<comment type="caution">
    <text evidence="2">The sequence shown here is derived from an EMBL/GenBank/DDBJ whole genome shotgun (WGS) entry which is preliminary data.</text>
</comment>
<dbReference type="RefSeq" id="WP_190128107.1">
    <property type="nucleotide sequence ID" value="NZ_BNBD01000001.1"/>
</dbReference>
<protein>
    <recommendedName>
        <fullName evidence="1">HTH cro/C1-type domain-containing protein</fullName>
    </recommendedName>
</protein>
<keyword evidence="3" id="KW-1185">Reference proteome</keyword>
<dbReference type="GO" id="GO:0003677">
    <property type="term" value="F:DNA binding"/>
    <property type="evidence" value="ECO:0007669"/>
    <property type="project" value="InterPro"/>
</dbReference>
<reference evidence="2" key="1">
    <citation type="journal article" date="2014" name="Int. J. Syst. Evol. Microbiol.">
        <title>Complete genome sequence of Corynebacterium casei LMG S-19264T (=DSM 44701T), isolated from a smear-ripened cheese.</title>
        <authorList>
            <consortium name="US DOE Joint Genome Institute (JGI-PGF)"/>
            <person name="Walter F."/>
            <person name="Albersmeier A."/>
            <person name="Kalinowski J."/>
            <person name="Ruckert C."/>
        </authorList>
    </citation>
    <scope>NUCLEOTIDE SEQUENCE</scope>
    <source>
        <strain evidence="2">JCM 4059</strain>
    </source>
</reference>
<name>A0A919AZJ5_9ACTN</name>
<dbReference type="SUPFAM" id="SSF52540">
    <property type="entry name" value="P-loop containing nucleoside triphosphate hydrolases"/>
    <property type="match status" value="1"/>
</dbReference>
<dbReference type="SUPFAM" id="SSF47413">
    <property type="entry name" value="lambda repressor-like DNA-binding domains"/>
    <property type="match status" value="1"/>
</dbReference>
<evidence type="ECO:0000259" key="1">
    <source>
        <dbReference type="PROSITE" id="PS50943"/>
    </source>
</evidence>
<dbReference type="PROSITE" id="PS50943">
    <property type="entry name" value="HTH_CROC1"/>
    <property type="match status" value="1"/>
</dbReference>
<sequence>MTVVEGAEGLDFGLLLRRCRIAAGMTQEELAGASGLSVRAIGDLERGRTRRPQRRSVELLAEALAPGAETARQLAEAAMAARLGYGEALPRPEAGAAGLCELPPDVVDFTGREREARRLEAALGGGRLMVAGPGPAGPRPVLVEGQPGAGKTALAVHAAHRCRARFPDGQVFVELAPAGAPALGPVEVVRRVLRSLGAADPEPAGLEEAAARLRAVLARRRVLVVLDDAVSEAQVRWVCPAVGGSAVLATCRRRLSGLAGAEAVTVAAFRPHESLAFLARMLGEERVSAAGPDASVVAGLCGHLPLALRAVGCRLLARPHWTMRTLLEEVLADPRTRLREMGSGDVTVRASMARAFALLDERARAALWRLATARPPGWFTPATAAGLLGCGQARAHRLLGDLMDGHLLEVAEERRPGEPRCRVPVMVRLFAAEGAWSVPAGASAAAGRGGVRRAAVPGAPARTPAVAVGGEACQRVV</sequence>
<organism evidence="2 3">
    <name type="scientific">Streptomyces mashuensis</name>
    <dbReference type="NCBI Taxonomy" id="33904"/>
    <lineage>
        <taxon>Bacteria</taxon>
        <taxon>Bacillati</taxon>
        <taxon>Actinomycetota</taxon>
        <taxon>Actinomycetes</taxon>
        <taxon>Kitasatosporales</taxon>
        <taxon>Streptomycetaceae</taxon>
        <taxon>Streptomyces</taxon>
    </lineage>
</organism>
<dbReference type="InterPro" id="IPR010982">
    <property type="entry name" value="Lambda_DNA-bd_dom_sf"/>
</dbReference>
<dbReference type="Gene3D" id="1.10.260.40">
    <property type="entry name" value="lambda repressor-like DNA-binding domains"/>
    <property type="match status" value="1"/>
</dbReference>
<dbReference type="EMBL" id="BNBD01000001">
    <property type="protein sequence ID" value="GHF30802.1"/>
    <property type="molecule type" value="Genomic_DNA"/>
</dbReference>
<dbReference type="SMART" id="SM00530">
    <property type="entry name" value="HTH_XRE"/>
    <property type="match status" value="1"/>
</dbReference>
<dbReference type="PRINTS" id="PR00364">
    <property type="entry name" value="DISEASERSIST"/>
</dbReference>
<dbReference type="Pfam" id="PF00931">
    <property type="entry name" value="NB-ARC"/>
    <property type="match status" value="1"/>
</dbReference>